<dbReference type="EMBL" id="AP024484">
    <property type="protein sequence ID" value="BCS86170.1"/>
    <property type="molecule type" value="Genomic_DNA"/>
</dbReference>
<proteinExistence type="inferred from homology"/>
<dbReference type="Pfam" id="PF02397">
    <property type="entry name" value="Bac_transf"/>
    <property type="match status" value="1"/>
</dbReference>
<dbReference type="InterPro" id="IPR017475">
    <property type="entry name" value="EPS_sugar_tfrase"/>
</dbReference>
<reference evidence="9 10" key="1">
    <citation type="journal article" date="2022" name="Int. J. Syst. Evol. Microbiol.">
        <title>Prevotella herbatica sp. nov., a plant polysaccharide-decomposing anaerobic bacterium isolated from a methanogenic reactor.</title>
        <authorList>
            <person name="Uek A."/>
            <person name="Tonouchi A."/>
            <person name="Kaku N."/>
            <person name="Ueki K."/>
        </authorList>
    </citation>
    <scope>NUCLEOTIDE SEQUENCE [LARGE SCALE GENOMIC DNA]</scope>
    <source>
        <strain evidence="9 10">WR041</strain>
    </source>
</reference>
<evidence type="ECO:0000313" key="10">
    <source>
        <dbReference type="Proteomes" id="UP001319045"/>
    </source>
</evidence>
<comment type="similarity">
    <text evidence="2">Belongs to the bacterial sugar transferase family.</text>
</comment>
<accession>A0ABM7P089</accession>
<organism evidence="9 10">
    <name type="scientific">Prevotella herbatica</name>
    <dbReference type="NCBI Taxonomy" id="2801997"/>
    <lineage>
        <taxon>Bacteria</taxon>
        <taxon>Pseudomonadati</taxon>
        <taxon>Bacteroidota</taxon>
        <taxon>Bacteroidia</taxon>
        <taxon>Bacteroidales</taxon>
        <taxon>Prevotellaceae</taxon>
        <taxon>Prevotella</taxon>
    </lineage>
</organism>
<evidence type="ECO:0000313" key="9">
    <source>
        <dbReference type="EMBL" id="BCS86170.1"/>
    </source>
</evidence>
<keyword evidence="5 7" id="KW-1133">Transmembrane helix</keyword>
<evidence type="ECO:0000256" key="7">
    <source>
        <dbReference type="SAM" id="Phobius"/>
    </source>
</evidence>
<dbReference type="InterPro" id="IPR003362">
    <property type="entry name" value="Bact_transf"/>
</dbReference>
<dbReference type="Proteomes" id="UP001319045">
    <property type="component" value="Chromosome"/>
</dbReference>
<protein>
    <recommendedName>
        <fullName evidence="8">Bacterial sugar transferase domain-containing protein</fullName>
    </recommendedName>
</protein>
<feature type="transmembrane region" description="Helical" evidence="7">
    <location>
        <begin position="137"/>
        <end position="158"/>
    </location>
</feature>
<evidence type="ECO:0000256" key="4">
    <source>
        <dbReference type="ARBA" id="ARBA00022692"/>
    </source>
</evidence>
<dbReference type="NCBIfam" id="TIGR03025">
    <property type="entry name" value="EPS_sugtrans"/>
    <property type="match status" value="1"/>
</dbReference>
<evidence type="ECO:0000256" key="6">
    <source>
        <dbReference type="ARBA" id="ARBA00023136"/>
    </source>
</evidence>
<feature type="domain" description="Bacterial sugar transferase" evidence="8">
    <location>
        <begin position="132"/>
        <end position="315"/>
    </location>
</feature>
<evidence type="ECO:0000256" key="3">
    <source>
        <dbReference type="ARBA" id="ARBA00022679"/>
    </source>
</evidence>
<dbReference type="PANTHER" id="PTHR30576">
    <property type="entry name" value="COLANIC BIOSYNTHESIS UDP-GLUCOSE LIPID CARRIER TRANSFERASE"/>
    <property type="match status" value="1"/>
</dbReference>
<sequence length="322" mass="37695">MIGNDPALVNMYNTMIGDPTTGYRVKGYYSNKIITNNPQNLNYLGDMKALYHNMENSPDTSIDDVFCSLSHDHNDEIAQIMKFCDAHLIRFYYIPRMFGNYRLRLKPEMMGETLTYTNHLEPLSCTTNKLIKRLFDVTISIFCCICLIPIIPIIALIIKIQSPGPIFFKQERTGFEGKTFNCYKFRSMHVNKDADTAQATKDDPRKFAFGNFMRKTNIDELPQFWNVLKGDMSIVGPRPHMLHHTQIYSELIDKYMVRHFCKPGITGWAQVTGFRGETKELWQMEERVERDIWYIEHWTFMLDIKIIYKTIKSVIIPDKCAY</sequence>
<evidence type="ECO:0000256" key="5">
    <source>
        <dbReference type="ARBA" id="ARBA00022989"/>
    </source>
</evidence>
<dbReference type="PANTHER" id="PTHR30576:SF0">
    <property type="entry name" value="UNDECAPRENYL-PHOSPHATE N-ACETYLGALACTOSAMINYL 1-PHOSPHATE TRANSFERASE-RELATED"/>
    <property type="match status" value="1"/>
</dbReference>
<keyword evidence="4 7" id="KW-0812">Transmembrane</keyword>
<keyword evidence="6 7" id="KW-0472">Membrane</keyword>
<evidence type="ECO:0000256" key="2">
    <source>
        <dbReference type="ARBA" id="ARBA00006464"/>
    </source>
</evidence>
<name>A0ABM7P089_9BACT</name>
<comment type="subcellular location">
    <subcellularLocation>
        <location evidence="1">Membrane</location>
        <topology evidence="1">Multi-pass membrane protein</topology>
    </subcellularLocation>
</comment>
<evidence type="ECO:0000259" key="8">
    <source>
        <dbReference type="Pfam" id="PF02397"/>
    </source>
</evidence>
<evidence type="ECO:0000256" key="1">
    <source>
        <dbReference type="ARBA" id="ARBA00004141"/>
    </source>
</evidence>
<gene>
    <name evidence="9" type="ORF">prwr041_20630</name>
</gene>
<keyword evidence="10" id="KW-1185">Reference proteome</keyword>
<keyword evidence="3" id="KW-0808">Transferase</keyword>